<dbReference type="Proteomes" id="UP000062317">
    <property type="component" value="Unassembled WGS sequence"/>
</dbReference>
<organism evidence="2 3">
    <name type="scientific">Burkholderia territorii</name>
    <dbReference type="NCBI Taxonomy" id="1503055"/>
    <lineage>
        <taxon>Bacteria</taxon>
        <taxon>Pseudomonadati</taxon>
        <taxon>Pseudomonadota</taxon>
        <taxon>Betaproteobacteria</taxon>
        <taxon>Burkholderiales</taxon>
        <taxon>Burkholderiaceae</taxon>
        <taxon>Burkholderia</taxon>
        <taxon>Burkholderia cepacia complex</taxon>
    </lineage>
</organism>
<sequence>MNRRDFLSLTGAAAAAGVSWWQPPAHAATSMAAPGRQPTAGYANVLILVELKGGNDGLNTVVPYADPLYYQFRRSIGVKRDQVLQLDAQTGLHPSLAPLMPLWRDGQVAIVQGVGYPQPNLSHFRSIEIWDTASRSDQYLHEGWLTRTFAQAPVPSGFAADGVVLGSAEMGPLANGARAIALVNPAQFIRAARLAEPSSLRERNPALAHIIDVENDIVKAADRLRPRGGMREFRTAFPSGTFGTSVKTAMQVLAACEASGPGAQDGVAVLRLTLNGFDTHQNQPGQHAALLRQFAEGMSAMRGALIELGRWNQTLVMTYAEFGRRVRENQSNGTDHGTAAPHFVMGGRVAGGLYGAAPALGRLDGNGNLPVAVDFRQLYATVLGPWWGLDASHVLQQRFDTLPLLKA</sequence>
<protein>
    <submittedName>
        <fullName evidence="2">Twin-arginine translocation pathway signal sequence domain-containing protein</fullName>
    </submittedName>
</protein>
<dbReference type="PANTHER" id="PTHR43737">
    <property type="entry name" value="BLL7424 PROTEIN"/>
    <property type="match status" value="1"/>
</dbReference>
<name>A0A106EFB3_9BURK</name>
<keyword evidence="1" id="KW-0732">Signal</keyword>
<accession>A0A106EFB3</accession>
<dbReference type="PROSITE" id="PS51318">
    <property type="entry name" value="TAT"/>
    <property type="match status" value="1"/>
</dbReference>
<dbReference type="InterPro" id="IPR010869">
    <property type="entry name" value="DUF1501"/>
</dbReference>
<dbReference type="AlphaFoldDB" id="A0A106EFB3"/>
<dbReference type="InterPro" id="IPR006311">
    <property type="entry name" value="TAT_signal"/>
</dbReference>
<feature type="signal peptide" evidence="1">
    <location>
        <begin position="1"/>
        <end position="27"/>
    </location>
</feature>
<dbReference type="EMBL" id="LPEQ01000056">
    <property type="protein sequence ID" value="KVV49376.1"/>
    <property type="molecule type" value="Genomic_DNA"/>
</dbReference>
<dbReference type="InterPro" id="IPR019546">
    <property type="entry name" value="TAT_signal_bac_arc"/>
</dbReference>
<dbReference type="PANTHER" id="PTHR43737:SF1">
    <property type="entry name" value="DUF1501 DOMAIN-CONTAINING PROTEIN"/>
    <property type="match status" value="1"/>
</dbReference>
<reference evidence="2 3" key="1">
    <citation type="submission" date="2015-11" db="EMBL/GenBank/DDBJ databases">
        <title>Expanding the genomic diversity of Burkholderia species for the development of highly accurate diagnostics.</title>
        <authorList>
            <person name="Sahl J."/>
            <person name="Keim P."/>
            <person name="Wagner D."/>
        </authorList>
    </citation>
    <scope>NUCLEOTIDE SEQUENCE [LARGE SCALE GENOMIC DNA]</scope>
    <source>
        <strain evidence="2 3">MSMB1301WGS</strain>
    </source>
</reference>
<dbReference type="RefSeq" id="WP_060105626.1">
    <property type="nucleotide sequence ID" value="NZ_LPEQ01000056.1"/>
</dbReference>
<feature type="chain" id="PRO_5007126387" evidence="1">
    <location>
        <begin position="28"/>
        <end position="407"/>
    </location>
</feature>
<keyword evidence="3" id="KW-1185">Reference proteome</keyword>
<evidence type="ECO:0000256" key="1">
    <source>
        <dbReference type="SAM" id="SignalP"/>
    </source>
</evidence>
<evidence type="ECO:0000313" key="2">
    <source>
        <dbReference type="EMBL" id="KVV49376.1"/>
    </source>
</evidence>
<evidence type="ECO:0000313" key="3">
    <source>
        <dbReference type="Proteomes" id="UP000062317"/>
    </source>
</evidence>
<gene>
    <name evidence="2" type="ORF">WT27_02870</name>
</gene>
<dbReference type="Pfam" id="PF07394">
    <property type="entry name" value="DUF1501"/>
    <property type="match status" value="1"/>
</dbReference>
<dbReference type="NCBIfam" id="TIGR01409">
    <property type="entry name" value="TAT_signal_seq"/>
    <property type="match status" value="1"/>
</dbReference>
<proteinExistence type="predicted"/>
<comment type="caution">
    <text evidence="2">The sequence shown here is derived from an EMBL/GenBank/DDBJ whole genome shotgun (WGS) entry which is preliminary data.</text>
</comment>